<dbReference type="Gene3D" id="3.40.390.30">
    <property type="entry name" value="Metalloproteases ('zincins'), catalytic domain"/>
    <property type="match status" value="1"/>
</dbReference>
<evidence type="ECO:0000313" key="8">
    <source>
        <dbReference type="EMBL" id="KMZ75042.1"/>
    </source>
</evidence>
<comment type="cofactor">
    <cofactor evidence="1">
        <name>Zn(2+)</name>
        <dbReference type="ChEBI" id="CHEBI:29105"/>
    </cofactor>
</comment>
<dbReference type="CDD" id="cd07516">
    <property type="entry name" value="HAD_Pase"/>
    <property type="match status" value="1"/>
</dbReference>
<evidence type="ECO:0000256" key="4">
    <source>
        <dbReference type="ARBA" id="ARBA00022723"/>
    </source>
</evidence>
<dbReference type="OMA" id="KMRKRAP"/>
<dbReference type="InterPro" id="IPR000150">
    <property type="entry name" value="Cof"/>
</dbReference>
<dbReference type="EMBL" id="LFYR01000216">
    <property type="protein sequence ID" value="KMZ75042.1"/>
    <property type="molecule type" value="Genomic_DNA"/>
</dbReference>
<dbReference type="InterPro" id="IPR023091">
    <property type="entry name" value="MetalPrtase_cat_dom_sf_prd"/>
</dbReference>
<keyword evidence="7" id="KW-0862">Zinc</keyword>
<dbReference type="InterPro" id="IPR020549">
    <property type="entry name" value="YbeY_CS"/>
</dbReference>
<evidence type="ECO:0000256" key="2">
    <source>
        <dbReference type="ARBA" id="ARBA00010875"/>
    </source>
</evidence>
<keyword evidence="4" id="KW-0479">Metal-binding</keyword>
<dbReference type="GO" id="GO:0006364">
    <property type="term" value="P:rRNA processing"/>
    <property type="evidence" value="ECO:0007669"/>
    <property type="project" value="InterPro"/>
</dbReference>
<dbReference type="STRING" id="29655.A0A0K9Q3F0"/>
<organism evidence="8 9">
    <name type="scientific">Zostera marina</name>
    <name type="common">Eelgrass</name>
    <dbReference type="NCBI Taxonomy" id="29655"/>
    <lineage>
        <taxon>Eukaryota</taxon>
        <taxon>Viridiplantae</taxon>
        <taxon>Streptophyta</taxon>
        <taxon>Embryophyta</taxon>
        <taxon>Tracheophyta</taxon>
        <taxon>Spermatophyta</taxon>
        <taxon>Magnoliopsida</taxon>
        <taxon>Liliopsida</taxon>
        <taxon>Zosteraceae</taxon>
        <taxon>Zostera</taxon>
    </lineage>
</organism>
<dbReference type="AlphaFoldDB" id="A0A0K9Q3F0"/>
<sequence length="582" mass="64726">MARLIPRGFQLLSRSTFPPLVAFSFSQYHPSGCLSSAPFSIFTYHPTGRRRFHVLTLNATNGNGPEKGFSVPQRGYRKMSLGNKNKKLKPKPKPKQLEFCVEIGIEEDLPQDPQILNIAEMLRLNIPMAMKIAFDGLGDTGYKTRDTSIDNVGKFEKADLSLLLCNDKFIQKLNKEWRDEDSATDVLSMSQHIPELNLPFLVLGDIAISIDTAARQAEERGHTLLDEIRILVVHGLLHLLGFDHELSEDAEKEMEKEEELILKSLGWKGKGLIKSANDYVTDELQMESSNDVSLNDKKKEDVIRIYKPKFKYIFCDMDGTLLNSKNLISSRTAEALREAVAKGVKIVIATGKTRSAAISVLELANLTGKDGVVSENSVGVFLQGLLVYGMQGREIFRRNLDKAICQEAFLYSLEHEVPLVAFSKDRILTLFNHPLVDKLHTTFYEPKAEVMSSVDQLIEAADINKMLFYGTTEGISTNLRPYWLEASKGRADITQAQTDMLEIIPPDASKGKGVKLLLDHLGVTPKEIMAIGDGENDIEMLELAGLGVALSNGSEKTKFVADVIEISNDEDGAAEAIYKYAL</sequence>
<evidence type="ECO:0000256" key="3">
    <source>
        <dbReference type="ARBA" id="ARBA00022722"/>
    </source>
</evidence>
<evidence type="ECO:0000256" key="7">
    <source>
        <dbReference type="ARBA" id="ARBA00022833"/>
    </source>
</evidence>
<dbReference type="PROSITE" id="PS01306">
    <property type="entry name" value="UPF0054"/>
    <property type="match status" value="1"/>
</dbReference>
<dbReference type="GO" id="GO:0004521">
    <property type="term" value="F:RNA endonuclease activity"/>
    <property type="evidence" value="ECO:0000318"/>
    <property type="project" value="GO_Central"/>
</dbReference>
<dbReference type="InterPro" id="IPR036412">
    <property type="entry name" value="HAD-like_sf"/>
</dbReference>
<keyword evidence="6 8" id="KW-0378">Hydrolase</keyword>
<evidence type="ECO:0000256" key="5">
    <source>
        <dbReference type="ARBA" id="ARBA00022759"/>
    </source>
</evidence>
<dbReference type="PANTHER" id="PTHR46986">
    <property type="entry name" value="ENDORIBONUCLEASE YBEY, CHLOROPLASTIC"/>
    <property type="match status" value="1"/>
</dbReference>
<dbReference type="PROSITE" id="PS01228">
    <property type="entry name" value="COF_1"/>
    <property type="match status" value="1"/>
</dbReference>
<protein>
    <submittedName>
        <fullName evidence="8">Hydrolase Cof, related</fullName>
    </submittedName>
</protein>
<keyword evidence="9" id="KW-1185">Reference proteome</keyword>
<accession>A0A0K9Q3F0</accession>
<proteinExistence type="inferred from homology"/>
<dbReference type="InterPro" id="IPR002036">
    <property type="entry name" value="YbeY"/>
</dbReference>
<dbReference type="Proteomes" id="UP000036987">
    <property type="component" value="Unassembled WGS sequence"/>
</dbReference>
<evidence type="ECO:0000256" key="1">
    <source>
        <dbReference type="ARBA" id="ARBA00001947"/>
    </source>
</evidence>
<gene>
    <name evidence="8" type="ORF">ZOSMA_11G00650</name>
</gene>
<dbReference type="PANTHER" id="PTHR46986:SF1">
    <property type="entry name" value="ENDORIBONUCLEASE YBEY, CHLOROPLASTIC"/>
    <property type="match status" value="1"/>
</dbReference>
<name>A0A0K9Q3F0_ZOSMR</name>
<dbReference type="SFLD" id="SFLDG01140">
    <property type="entry name" value="C2.B:_Phosphomannomutase_and_P"/>
    <property type="match status" value="1"/>
</dbReference>
<evidence type="ECO:0000313" key="9">
    <source>
        <dbReference type="Proteomes" id="UP000036987"/>
    </source>
</evidence>
<dbReference type="PROSITE" id="PS01229">
    <property type="entry name" value="COF_2"/>
    <property type="match status" value="1"/>
</dbReference>
<dbReference type="Pfam" id="PF02130">
    <property type="entry name" value="YbeY"/>
    <property type="match status" value="1"/>
</dbReference>
<evidence type="ECO:0000256" key="6">
    <source>
        <dbReference type="ARBA" id="ARBA00022801"/>
    </source>
</evidence>
<dbReference type="Gene3D" id="3.30.1240.10">
    <property type="match status" value="1"/>
</dbReference>
<comment type="caution">
    <text evidence="8">The sequence shown here is derived from an EMBL/GenBank/DDBJ whole genome shotgun (WGS) entry which is preliminary data.</text>
</comment>
<dbReference type="NCBIfam" id="TIGR00099">
    <property type="entry name" value="Cof-subfamily"/>
    <property type="match status" value="1"/>
</dbReference>
<dbReference type="InterPro" id="IPR023214">
    <property type="entry name" value="HAD_sf"/>
</dbReference>
<dbReference type="InterPro" id="IPR006379">
    <property type="entry name" value="HAD-SF_hydro_IIB"/>
</dbReference>
<dbReference type="OrthoDB" id="27226at2759"/>
<dbReference type="SUPFAM" id="SSF56784">
    <property type="entry name" value="HAD-like"/>
    <property type="match status" value="1"/>
</dbReference>
<dbReference type="SFLD" id="SFLDS00003">
    <property type="entry name" value="Haloacid_Dehalogenase"/>
    <property type="match status" value="1"/>
</dbReference>
<dbReference type="Pfam" id="PF08282">
    <property type="entry name" value="Hydrolase_3"/>
    <property type="match status" value="1"/>
</dbReference>
<dbReference type="Gene3D" id="3.40.50.1000">
    <property type="entry name" value="HAD superfamily/HAD-like"/>
    <property type="match status" value="1"/>
</dbReference>
<keyword evidence="3" id="KW-0540">Nuclease</keyword>
<reference evidence="9" key="1">
    <citation type="journal article" date="2016" name="Nature">
        <title>The genome of the seagrass Zostera marina reveals angiosperm adaptation to the sea.</title>
        <authorList>
            <person name="Olsen J.L."/>
            <person name="Rouze P."/>
            <person name="Verhelst B."/>
            <person name="Lin Y.-C."/>
            <person name="Bayer T."/>
            <person name="Collen J."/>
            <person name="Dattolo E."/>
            <person name="De Paoli E."/>
            <person name="Dittami S."/>
            <person name="Maumus F."/>
            <person name="Michel G."/>
            <person name="Kersting A."/>
            <person name="Lauritano C."/>
            <person name="Lohaus R."/>
            <person name="Toepel M."/>
            <person name="Tonon T."/>
            <person name="Vanneste K."/>
            <person name="Amirebrahimi M."/>
            <person name="Brakel J."/>
            <person name="Bostroem C."/>
            <person name="Chovatia M."/>
            <person name="Grimwood J."/>
            <person name="Jenkins J.W."/>
            <person name="Jueterbock A."/>
            <person name="Mraz A."/>
            <person name="Stam W.T."/>
            <person name="Tice H."/>
            <person name="Bornberg-Bauer E."/>
            <person name="Green P.J."/>
            <person name="Pearson G.A."/>
            <person name="Procaccini G."/>
            <person name="Duarte C.M."/>
            <person name="Schmutz J."/>
            <person name="Reusch T.B.H."/>
            <person name="Van de Peer Y."/>
        </authorList>
    </citation>
    <scope>NUCLEOTIDE SEQUENCE [LARGE SCALE GENOMIC DNA]</scope>
    <source>
        <strain evidence="9">cv. Finnish</strain>
    </source>
</reference>
<dbReference type="GO" id="GO:0004222">
    <property type="term" value="F:metalloendopeptidase activity"/>
    <property type="evidence" value="ECO:0007669"/>
    <property type="project" value="InterPro"/>
</dbReference>
<dbReference type="NCBIfam" id="TIGR00043">
    <property type="entry name" value="rRNA maturation RNase YbeY"/>
    <property type="match status" value="1"/>
</dbReference>
<dbReference type="NCBIfam" id="TIGR01484">
    <property type="entry name" value="HAD-SF-IIB"/>
    <property type="match status" value="1"/>
</dbReference>
<dbReference type="GO" id="GO:0046872">
    <property type="term" value="F:metal ion binding"/>
    <property type="evidence" value="ECO:0007669"/>
    <property type="project" value="UniProtKB-KW"/>
</dbReference>
<dbReference type="SUPFAM" id="SSF55486">
    <property type="entry name" value="Metalloproteases ('zincins'), catalytic domain"/>
    <property type="match status" value="1"/>
</dbReference>
<comment type="similarity">
    <text evidence="2">Belongs to the endoribonuclease YbeY family.</text>
</comment>
<dbReference type="HAMAP" id="MF_00009">
    <property type="entry name" value="Endoribonucl_YbeY"/>
    <property type="match status" value="1"/>
</dbReference>
<keyword evidence="5" id="KW-0255">Endonuclease</keyword>